<dbReference type="HOGENOM" id="CLU_2657779_0_0_1"/>
<proteinExistence type="predicted"/>
<protein>
    <submittedName>
        <fullName evidence="2">Uncharacterized protein</fullName>
    </submittedName>
</protein>
<evidence type="ECO:0000256" key="1">
    <source>
        <dbReference type="SAM" id="MobiDB-lite"/>
    </source>
</evidence>
<sequence length="76" mass="8671">MNPVTLRQTTDIKTSGMIYYSNKNAKPHPQNVGLPMQTPDRCSQKPDRLSPIRNRRTEIAMDCSMTFPDCSNIMLN</sequence>
<evidence type="ECO:0000313" key="3">
    <source>
        <dbReference type="Proteomes" id="UP000017836"/>
    </source>
</evidence>
<keyword evidence="3" id="KW-1185">Reference proteome</keyword>
<name>U5DAV3_AMBTC</name>
<organism evidence="2 3">
    <name type="scientific">Amborella trichopoda</name>
    <dbReference type="NCBI Taxonomy" id="13333"/>
    <lineage>
        <taxon>Eukaryota</taxon>
        <taxon>Viridiplantae</taxon>
        <taxon>Streptophyta</taxon>
        <taxon>Embryophyta</taxon>
        <taxon>Tracheophyta</taxon>
        <taxon>Spermatophyta</taxon>
        <taxon>Magnoliopsida</taxon>
        <taxon>Amborellales</taxon>
        <taxon>Amborellaceae</taxon>
        <taxon>Amborella</taxon>
    </lineage>
</organism>
<reference evidence="3" key="1">
    <citation type="journal article" date="2013" name="Science">
        <title>The Amborella genome and the evolution of flowering plants.</title>
        <authorList>
            <consortium name="Amborella Genome Project"/>
        </authorList>
    </citation>
    <scope>NUCLEOTIDE SEQUENCE [LARGE SCALE GENOMIC DNA]</scope>
</reference>
<gene>
    <name evidence="2" type="ORF">AMTR_s00065p00084890</name>
</gene>
<dbReference type="EMBL" id="KI392088">
    <property type="protein sequence ID" value="ERN18542.1"/>
    <property type="molecule type" value="Genomic_DNA"/>
</dbReference>
<feature type="region of interest" description="Disordered" evidence="1">
    <location>
        <begin position="22"/>
        <end position="50"/>
    </location>
</feature>
<accession>U5DAV3</accession>
<evidence type="ECO:0000313" key="2">
    <source>
        <dbReference type="EMBL" id="ERN18542.1"/>
    </source>
</evidence>
<dbReference type="Proteomes" id="UP000017836">
    <property type="component" value="Unassembled WGS sequence"/>
</dbReference>
<dbReference type="Gramene" id="ERN18542">
    <property type="protein sequence ID" value="ERN18542"/>
    <property type="gene ID" value="AMTR_s00065p00084890"/>
</dbReference>
<dbReference type="AlphaFoldDB" id="U5DAV3"/>